<reference evidence="2 3" key="1">
    <citation type="submission" date="2024-02" db="EMBL/GenBank/DDBJ databases">
        <authorList>
            <person name="Chen Y."/>
            <person name="Shah S."/>
            <person name="Dougan E. K."/>
            <person name="Thang M."/>
            <person name="Chan C."/>
        </authorList>
    </citation>
    <scope>NUCLEOTIDE SEQUENCE [LARGE SCALE GENOMIC DNA]</scope>
</reference>
<keyword evidence="1" id="KW-0472">Membrane</keyword>
<dbReference type="PANTHER" id="PTHR39290">
    <property type="entry name" value="C3H1-TYPE DOMAIN-CONTAINING PROTEIN-RELATED"/>
    <property type="match status" value="1"/>
</dbReference>
<dbReference type="PANTHER" id="PTHR39290:SF6">
    <property type="entry name" value="S-ADENOSYL-L-METHIONINE-DEPENDENT METHYLTRANSFERASES SUPERFAMILY PROTEIN"/>
    <property type="match status" value="1"/>
</dbReference>
<gene>
    <name evidence="2" type="ORF">CCMP2556_LOCUS25056</name>
</gene>
<keyword evidence="1" id="KW-1133">Transmembrane helix</keyword>
<evidence type="ECO:0000313" key="3">
    <source>
        <dbReference type="Proteomes" id="UP001642484"/>
    </source>
</evidence>
<feature type="transmembrane region" description="Helical" evidence="1">
    <location>
        <begin position="37"/>
        <end position="55"/>
    </location>
</feature>
<dbReference type="EMBL" id="CAXAMN010016668">
    <property type="protein sequence ID" value="CAK9048727.1"/>
    <property type="molecule type" value="Genomic_DNA"/>
</dbReference>
<organism evidence="2 3">
    <name type="scientific">Durusdinium trenchii</name>
    <dbReference type="NCBI Taxonomy" id="1381693"/>
    <lineage>
        <taxon>Eukaryota</taxon>
        <taxon>Sar</taxon>
        <taxon>Alveolata</taxon>
        <taxon>Dinophyceae</taxon>
        <taxon>Suessiales</taxon>
        <taxon>Symbiodiniaceae</taxon>
        <taxon>Durusdinium</taxon>
    </lineage>
</organism>
<evidence type="ECO:0000313" key="2">
    <source>
        <dbReference type="EMBL" id="CAK9048727.1"/>
    </source>
</evidence>
<sequence length="653" mass="72094">MFERQRGTLRDEKVVEHLVFDYLKCCSGTPVRNQFRCLAALAVAFVFTIFASAFADEALKRSLLLAFSEFYVERIVHPTGCDQWTFLAEGHGVVDQKLKKMGVEKARHSLGDDQRNRVVLIWLVFIDLNEEKRNALVDSREQNSSGIDLVSRATWKVLGSGEDFRIWPPGKMGTWIMQMVHVVFTVRGAIKFKGAHVTLRILQCATGSRESGSAQEVLLRKARALDDTLGDAFGEDEDTAGELELPRPAVQDPKVEDFSEQLKSSSEEFEKFRSSLRAQHGPLFRRYANLRNSERGVEGAKPHTSLLSQTVAAMVQLADLRLERQDDASLVTAALELFEVLCGAVQALPQDLPPEAFMDGLRQRWRLGDSEEEKGWEACAAQAAELFRLKDTVASLYAWGLLPRKTGRQLLDAMTQEMKMAPRILDPIAGTGLHAARGTRFFGVILADSVHGGSTQSSGADTQYLQQCISSGSSARAAAAAQTAAAQAAVAAAGPALVWAELQHLDIFDAGEAAAAWWQQHGEAPNAVLMLSFPPPPPSEVAEAALRRFGGRWVLFIGEWRGCTGSKAFFDRLEAEWRLLGTFEVPRWPMMEDKAYFLARSEDRPVEKSCFRVPGCGSHTRTPFICGWAKSILEDMSSSSLAVQSHSEKASAN</sequence>
<accession>A0ABP0MD76</accession>
<keyword evidence="3" id="KW-1185">Reference proteome</keyword>
<proteinExistence type="predicted"/>
<keyword evidence="1" id="KW-0812">Transmembrane</keyword>
<name>A0ABP0MD76_9DINO</name>
<protein>
    <submittedName>
        <fullName evidence="2">Uncharacterized protein</fullName>
    </submittedName>
</protein>
<comment type="caution">
    <text evidence="2">The sequence shown here is derived from an EMBL/GenBank/DDBJ whole genome shotgun (WGS) entry which is preliminary data.</text>
</comment>
<evidence type="ECO:0000256" key="1">
    <source>
        <dbReference type="SAM" id="Phobius"/>
    </source>
</evidence>
<dbReference type="Proteomes" id="UP001642484">
    <property type="component" value="Unassembled WGS sequence"/>
</dbReference>